<dbReference type="Proteomes" id="UP000832034">
    <property type="component" value="Chromosome"/>
</dbReference>
<organism evidence="1 2">
    <name type="scientific">Vitreoscilla stercoraria</name>
    <dbReference type="NCBI Taxonomy" id="61"/>
    <lineage>
        <taxon>Bacteria</taxon>
        <taxon>Pseudomonadati</taxon>
        <taxon>Pseudomonadota</taxon>
        <taxon>Betaproteobacteria</taxon>
        <taxon>Neisseriales</taxon>
        <taxon>Neisseriaceae</taxon>
        <taxon>Vitreoscilla</taxon>
    </lineage>
</organism>
<accession>A0ABY4E7L3</accession>
<evidence type="ECO:0000313" key="1">
    <source>
        <dbReference type="EMBL" id="UOO91756.1"/>
    </source>
</evidence>
<protein>
    <submittedName>
        <fullName evidence="1">DUF484 family protein</fullName>
    </submittedName>
</protein>
<reference evidence="1" key="2">
    <citation type="journal article" date="2022" name="Res Sq">
        <title>Evolution of multicellular longitudinally dividing oral cavity symbionts (Neisseriaceae).</title>
        <authorList>
            <person name="Nyongesa S."/>
            <person name="Weber P."/>
            <person name="Bernet E."/>
            <person name="Pullido F."/>
            <person name="Nieckarz M."/>
            <person name="Delaby M."/>
            <person name="Nieves C."/>
            <person name="Viehboeck T."/>
            <person name="Krause N."/>
            <person name="Rivera-Millot A."/>
            <person name="Nakamura A."/>
            <person name="Vischer N."/>
            <person name="VanNieuwenhze M."/>
            <person name="Brun Y."/>
            <person name="Cava F."/>
            <person name="Bulgheresi S."/>
            <person name="Veyrier F."/>
        </authorList>
    </citation>
    <scope>NUCLEOTIDE SEQUENCE</scope>
    <source>
        <strain evidence="1">SAG 1488-6</strain>
    </source>
</reference>
<reference evidence="1" key="1">
    <citation type="submission" date="2021-12" db="EMBL/GenBank/DDBJ databases">
        <authorList>
            <person name="Veyrier F.J."/>
        </authorList>
    </citation>
    <scope>NUCLEOTIDE SEQUENCE</scope>
    <source>
        <strain evidence="1">SAG 1488-6</strain>
    </source>
</reference>
<evidence type="ECO:0000313" key="2">
    <source>
        <dbReference type="Proteomes" id="UP000832034"/>
    </source>
</evidence>
<name>A0ABY4E7L3_VITST</name>
<dbReference type="SUPFAM" id="SSF55781">
    <property type="entry name" value="GAF domain-like"/>
    <property type="match status" value="1"/>
</dbReference>
<dbReference type="RefSeq" id="WP_019958643.1">
    <property type="nucleotide sequence ID" value="NZ_CP091512.1"/>
</dbReference>
<dbReference type="Pfam" id="PF04340">
    <property type="entry name" value="DUF484"/>
    <property type="match status" value="1"/>
</dbReference>
<sequence>MSELTEKQVIDYLAANPDWLVQQEDLQVSVRAKVKDFREAQLVKAKVENDILSQRQQQWLAALRMNEKLSYLLWDSAAHLARANGYQAIESVLDVLLFESLDFPAHALKLFAPCNKRPVPRHLQMDMVVHLNEVRAYSRLPNSMSNWFEHNHASFLVLPIVYQGHTLGMWVVASDQQDYFNTQLDTTYLEAYVQVLGAALARIMGVTVLC</sequence>
<dbReference type="EMBL" id="CP091512">
    <property type="protein sequence ID" value="UOO91756.1"/>
    <property type="molecule type" value="Genomic_DNA"/>
</dbReference>
<dbReference type="InterPro" id="IPR007435">
    <property type="entry name" value="DUF484"/>
</dbReference>
<dbReference type="InterPro" id="IPR029016">
    <property type="entry name" value="GAF-like_dom_sf"/>
</dbReference>
<proteinExistence type="predicted"/>
<gene>
    <name evidence="1" type="ORF">LVJ81_08935</name>
</gene>
<keyword evidence="2" id="KW-1185">Reference proteome</keyword>
<dbReference type="Gene3D" id="3.30.450.40">
    <property type="match status" value="1"/>
</dbReference>